<keyword evidence="2" id="KW-0238">DNA-binding</keyword>
<feature type="signal peptide" evidence="1">
    <location>
        <begin position="1"/>
        <end position="18"/>
    </location>
</feature>
<dbReference type="RefSeq" id="WP_380076089.1">
    <property type="nucleotide sequence ID" value="NZ_JBHRZF010000036.1"/>
</dbReference>
<proteinExistence type="predicted"/>
<accession>A0ABV8A2M1</accession>
<evidence type="ECO:0000313" key="3">
    <source>
        <dbReference type="Proteomes" id="UP001595748"/>
    </source>
</evidence>
<dbReference type="EMBL" id="JBHRZF010000036">
    <property type="protein sequence ID" value="MFC3859929.1"/>
    <property type="molecule type" value="Genomic_DNA"/>
</dbReference>
<gene>
    <name evidence="2" type="ORF">ACFOPQ_04005</name>
</gene>
<sequence length="174" mass="19071">MKRVLTLAALSLSTAVLAQSGTIKVGDLPLSVDLGGKISMLNDAWIRKAYPRFDGRPDAVFRTEDGRVTTTFQWREAKLAPAEVERLAAEYPAVLKSQVPGLKSLKASVLQLNGKNWAQVILTAPGQKDDLRREMLMTSLAGRMLVVTIQSNVKDFSKNEAQVRAFTSSLKALE</sequence>
<protein>
    <submittedName>
        <fullName evidence="2">MmcQ/YjbR family DNA-binding protein</fullName>
    </submittedName>
</protein>
<name>A0ABV8A2M1_9DEIO</name>
<feature type="chain" id="PRO_5046634405" evidence="1">
    <location>
        <begin position="19"/>
        <end position="174"/>
    </location>
</feature>
<dbReference type="Proteomes" id="UP001595748">
    <property type="component" value="Unassembled WGS sequence"/>
</dbReference>
<evidence type="ECO:0000313" key="2">
    <source>
        <dbReference type="EMBL" id="MFC3859929.1"/>
    </source>
</evidence>
<evidence type="ECO:0000256" key="1">
    <source>
        <dbReference type="SAM" id="SignalP"/>
    </source>
</evidence>
<keyword evidence="3" id="KW-1185">Reference proteome</keyword>
<organism evidence="2 3">
    <name type="scientific">Deinococcus antarcticus</name>
    <dbReference type="NCBI Taxonomy" id="1298767"/>
    <lineage>
        <taxon>Bacteria</taxon>
        <taxon>Thermotogati</taxon>
        <taxon>Deinococcota</taxon>
        <taxon>Deinococci</taxon>
        <taxon>Deinococcales</taxon>
        <taxon>Deinococcaceae</taxon>
        <taxon>Deinococcus</taxon>
    </lineage>
</organism>
<reference evidence="3" key="1">
    <citation type="journal article" date="2019" name="Int. J. Syst. Evol. Microbiol.">
        <title>The Global Catalogue of Microorganisms (GCM) 10K type strain sequencing project: providing services to taxonomists for standard genome sequencing and annotation.</title>
        <authorList>
            <consortium name="The Broad Institute Genomics Platform"/>
            <consortium name="The Broad Institute Genome Sequencing Center for Infectious Disease"/>
            <person name="Wu L."/>
            <person name="Ma J."/>
        </authorList>
    </citation>
    <scope>NUCLEOTIDE SEQUENCE [LARGE SCALE GENOMIC DNA]</scope>
    <source>
        <strain evidence="3">CCTCC AB 2013263</strain>
    </source>
</reference>
<dbReference type="GO" id="GO:0003677">
    <property type="term" value="F:DNA binding"/>
    <property type="evidence" value="ECO:0007669"/>
    <property type="project" value="UniProtKB-KW"/>
</dbReference>
<comment type="caution">
    <text evidence="2">The sequence shown here is derived from an EMBL/GenBank/DDBJ whole genome shotgun (WGS) entry which is preliminary data.</text>
</comment>
<dbReference type="Gene3D" id="3.40.1000.10">
    <property type="entry name" value="Mog1/PsbP, alpha/beta/alpha sandwich"/>
    <property type="match status" value="1"/>
</dbReference>
<keyword evidence="1" id="KW-0732">Signal</keyword>